<evidence type="ECO:0000313" key="2">
    <source>
        <dbReference type="Proteomes" id="UP001612741"/>
    </source>
</evidence>
<accession>A0ABW7Z7J4</accession>
<name>A0ABW7Z7J4_9ACTN</name>
<proteinExistence type="predicted"/>
<dbReference type="InterPro" id="IPR029058">
    <property type="entry name" value="AB_hydrolase_fold"/>
</dbReference>
<gene>
    <name evidence="1" type="ORF">ACIBG2_42675</name>
</gene>
<dbReference type="InterPro" id="IPR003386">
    <property type="entry name" value="LACT/PDAT_acylTrfase"/>
</dbReference>
<organism evidence="1 2">
    <name type="scientific">Nonomuraea typhae</name>
    <dbReference type="NCBI Taxonomy" id="2603600"/>
    <lineage>
        <taxon>Bacteria</taxon>
        <taxon>Bacillati</taxon>
        <taxon>Actinomycetota</taxon>
        <taxon>Actinomycetes</taxon>
        <taxon>Streptosporangiales</taxon>
        <taxon>Streptosporangiaceae</taxon>
        <taxon>Nonomuraea</taxon>
    </lineage>
</organism>
<dbReference type="EMBL" id="JBITGY010000014">
    <property type="protein sequence ID" value="MFI6504151.1"/>
    <property type="molecule type" value="Genomic_DNA"/>
</dbReference>
<sequence length="434" mass="46806">MPPHLVIVLPGILGTALKQGPRPLWDTSIAALAGGVRRFPATLDALRLPGAADVETAGLIRGWHLWPGFWAGAGYEHLRRALPAQVLEFGYDWRRSNRDSAAALKVFTERELAKWQTIHGREARVVFIAHSMGGLVARYYLEVLGGHELATQLITIGTPYSGSIRAVRALTGALLPRLPRLSEAFAHVARTFPAVAELLPAYRCVLPAPAGEPVPLTGVDLPDLPTELVRHGRAFHDDLDAAVRLGGSRTYATHVFCGKRQPTEQSIVLTGRQTRYQRLQRGADHAGDGTVAAFAAVPPEWPATGAALFHATRHAALVKNPLLVDEVLDKVNEIPHGEVMRPAYELSLDLPAVARAGEPFTVRVGADLDDLLVHADVRSLDGVELDAHVPVPPLGEGGYACTLTLPEGCWVIRVRTPAEHPPAIVEDVLPVTIG</sequence>
<comment type="caution">
    <text evidence="1">The sequence shown here is derived from an EMBL/GenBank/DDBJ whole genome shotgun (WGS) entry which is preliminary data.</text>
</comment>
<dbReference type="RefSeq" id="WP_397089910.1">
    <property type="nucleotide sequence ID" value="NZ_JBITGY010000014.1"/>
</dbReference>
<evidence type="ECO:0008006" key="3">
    <source>
        <dbReference type="Google" id="ProtNLM"/>
    </source>
</evidence>
<evidence type="ECO:0000313" key="1">
    <source>
        <dbReference type="EMBL" id="MFI6504151.1"/>
    </source>
</evidence>
<dbReference type="Gene3D" id="3.40.50.1820">
    <property type="entry name" value="alpha/beta hydrolase"/>
    <property type="match status" value="1"/>
</dbReference>
<keyword evidence="2" id="KW-1185">Reference proteome</keyword>
<dbReference type="Pfam" id="PF02450">
    <property type="entry name" value="LCAT"/>
    <property type="match status" value="1"/>
</dbReference>
<dbReference type="SUPFAM" id="SSF53474">
    <property type="entry name" value="alpha/beta-Hydrolases"/>
    <property type="match status" value="1"/>
</dbReference>
<protein>
    <recommendedName>
        <fullName evidence="3">Lecithin:cholesterol acyltransferase</fullName>
    </recommendedName>
</protein>
<dbReference type="Proteomes" id="UP001612741">
    <property type="component" value="Unassembled WGS sequence"/>
</dbReference>
<reference evidence="1 2" key="1">
    <citation type="submission" date="2024-10" db="EMBL/GenBank/DDBJ databases">
        <title>The Natural Products Discovery Center: Release of the First 8490 Sequenced Strains for Exploring Actinobacteria Biosynthetic Diversity.</title>
        <authorList>
            <person name="Kalkreuter E."/>
            <person name="Kautsar S.A."/>
            <person name="Yang D."/>
            <person name="Bader C.D."/>
            <person name="Teijaro C.N."/>
            <person name="Fluegel L."/>
            <person name="Davis C.M."/>
            <person name="Simpson J.R."/>
            <person name="Lauterbach L."/>
            <person name="Steele A.D."/>
            <person name="Gui C."/>
            <person name="Meng S."/>
            <person name="Li G."/>
            <person name="Viehrig K."/>
            <person name="Ye F."/>
            <person name="Su P."/>
            <person name="Kiefer A.F."/>
            <person name="Nichols A."/>
            <person name="Cepeda A.J."/>
            <person name="Yan W."/>
            <person name="Fan B."/>
            <person name="Jiang Y."/>
            <person name="Adhikari A."/>
            <person name="Zheng C.-J."/>
            <person name="Schuster L."/>
            <person name="Cowan T.M."/>
            <person name="Smanski M.J."/>
            <person name="Chevrette M.G."/>
            <person name="De Carvalho L.P.S."/>
            <person name="Shen B."/>
        </authorList>
    </citation>
    <scope>NUCLEOTIDE SEQUENCE [LARGE SCALE GENOMIC DNA]</scope>
    <source>
        <strain evidence="1 2">NPDC050545</strain>
    </source>
</reference>